<gene>
    <name evidence="2" type="ORF">DWY99_04985</name>
</gene>
<dbReference type="Pfam" id="PF24726">
    <property type="entry name" value="DUF7678"/>
    <property type="match status" value="1"/>
</dbReference>
<dbReference type="Proteomes" id="UP000284751">
    <property type="component" value="Unassembled WGS sequence"/>
</dbReference>
<feature type="domain" description="DUF7678" evidence="1">
    <location>
        <begin position="1"/>
        <end position="72"/>
    </location>
</feature>
<accession>A0A412AYZ2</accession>
<dbReference type="EMBL" id="QRTC01000013">
    <property type="protein sequence ID" value="RGQ42129.1"/>
    <property type="molecule type" value="Genomic_DNA"/>
</dbReference>
<evidence type="ECO:0000313" key="3">
    <source>
        <dbReference type="Proteomes" id="UP000284751"/>
    </source>
</evidence>
<name>A0A412AYZ2_9FIRM</name>
<dbReference type="InterPro" id="IPR056095">
    <property type="entry name" value="DUF7678"/>
</dbReference>
<dbReference type="AlphaFoldDB" id="A0A412AYZ2"/>
<proteinExistence type="predicted"/>
<evidence type="ECO:0000259" key="1">
    <source>
        <dbReference type="Pfam" id="PF24726"/>
    </source>
</evidence>
<organism evidence="2 3">
    <name type="scientific">[Clostridium] leptum</name>
    <dbReference type="NCBI Taxonomy" id="1535"/>
    <lineage>
        <taxon>Bacteria</taxon>
        <taxon>Bacillati</taxon>
        <taxon>Bacillota</taxon>
        <taxon>Clostridia</taxon>
        <taxon>Eubacteriales</taxon>
        <taxon>Oscillospiraceae</taxon>
        <taxon>Oscillospiraceae incertae sedis</taxon>
    </lineage>
</organism>
<protein>
    <recommendedName>
        <fullName evidence="1">DUF7678 domain-containing protein</fullName>
    </recommendedName>
</protein>
<sequence length="75" mass="8930">MWKEGSIRVNGEVFHYWMKQYDKDSEWGIDGGRISKLMLKRDGKIICNYDRGWDIEPADENTQLALELLLHSENW</sequence>
<comment type="caution">
    <text evidence="2">The sequence shown here is derived from an EMBL/GenBank/DDBJ whole genome shotgun (WGS) entry which is preliminary data.</text>
</comment>
<evidence type="ECO:0000313" key="2">
    <source>
        <dbReference type="EMBL" id="RGQ42129.1"/>
    </source>
</evidence>
<reference evidence="2 3" key="1">
    <citation type="submission" date="2018-08" db="EMBL/GenBank/DDBJ databases">
        <title>A genome reference for cultivated species of the human gut microbiota.</title>
        <authorList>
            <person name="Zou Y."/>
            <person name="Xue W."/>
            <person name="Luo G."/>
        </authorList>
    </citation>
    <scope>NUCLEOTIDE SEQUENCE [LARGE SCALE GENOMIC DNA]</scope>
    <source>
        <strain evidence="2 3">AF28-26</strain>
    </source>
</reference>